<dbReference type="PROSITE" id="PS00674">
    <property type="entry name" value="AAA"/>
    <property type="match status" value="1"/>
</dbReference>
<dbReference type="InterPro" id="IPR003960">
    <property type="entry name" value="ATPase_AAA_CS"/>
</dbReference>
<keyword evidence="1 3" id="KW-0547">Nucleotide-binding</keyword>
<name>C1G6X2_PARBD</name>
<evidence type="ECO:0000313" key="6">
    <source>
        <dbReference type="EMBL" id="EEH46829.1"/>
    </source>
</evidence>
<evidence type="ECO:0000259" key="4">
    <source>
        <dbReference type="Pfam" id="PF00004"/>
    </source>
</evidence>
<feature type="domain" description="ATPase AAA-type core" evidence="4">
    <location>
        <begin position="7"/>
        <end position="62"/>
    </location>
</feature>
<protein>
    <submittedName>
        <fullName evidence="6">Uncharacterized protein</fullName>
    </submittedName>
</protein>
<dbReference type="RefSeq" id="XP_010758657.1">
    <property type="nucleotide sequence ID" value="XM_010760355.1"/>
</dbReference>
<evidence type="ECO:0000313" key="7">
    <source>
        <dbReference type="Proteomes" id="UP000001628"/>
    </source>
</evidence>
<keyword evidence="2 3" id="KW-0067">ATP-binding</keyword>
<accession>C1G6X2</accession>
<evidence type="ECO:0000259" key="5">
    <source>
        <dbReference type="Pfam" id="PF25426"/>
    </source>
</evidence>
<dbReference type="InParanoid" id="C1G6X2"/>
<dbReference type="STRING" id="502780.C1G6X2"/>
<evidence type="ECO:0000256" key="3">
    <source>
        <dbReference type="RuleBase" id="RU003651"/>
    </source>
</evidence>
<dbReference type="InterPro" id="IPR050747">
    <property type="entry name" value="Mitochondrial_chaperone_BCS1"/>
</dbReference>
<dbReference type="Gene3D" id="3.40.50.300">
    <property type="entry name" value="P-loop containing nucleotide triphosphate hydrolases"/>
    <property type="match status" value="1"/>
</dbReference>
<dbReference type="VEuPathDB" id="FungiDB:PADG_02927"/>
<dbReference type="GeneID" id="22582327"/>
<dbReference type="PANTHER" id="PTHR23070">
    <property type="entry name" value="BCS1 AAA-TYPE ATPASE"/>
    <property type="match status" value="1"/>
</dbReference>
<dbReference type="eggNOG" id="KOG0743">
    <property type="taxonomic scope" value="Eukaryota"/>
</dbReference>
<dbReference type="InterPro" id="IPR003959">
    <property type="entry name" value="ATPase_AAA_core"/>
</dbReference>
<proteinExistence type="inferred from homology"/>
<dbReference type="AlphaFoldDB" id="C1G6X2"/>
<dbReference type="Proteomes" id="UP000001628">
    <property type="component" value="Unassembled WGS sequence"/>
</dbReference>
<comment type="similarity">
    <text evidence="3">Belongs to the AAA ATPase family.</text>
</comment>
<dbReference type="EMBL" id="KN275959">
    <property type="protein sequence ID" value="EEH46829.1"/>
    <property type="molecule type" value="Genomic_DNA"/>
</dbReference>
<keyword evidence="7" id="KW-1185">Reference proteome</keyword>
<dbReference type="KEGG" id="pbn:PADG_02927"/>
<evidence type="ECO:0000256" key="1">
    <source>
        <dbReference type="ARBA" id="ARBA00022741"/>
    </source>
</evidence>
<dbReference type="HOGENOM" id="CLU_1928252_0_0_1"/>
<dbReference type="Pfam" id="PF25426">
    <property type="entry name" value="AAA_lid_BCS1"/>
    <property type="match status" value="1"/>
</dbReference>
<dbReference type="GO" id="GO:0016887">
    <property type="term" value="F:ATP hydrolysis activity"/>
    <property type="evidence" value="ECO:0007669"/>
    <property type="project" value="InterPro"/>
</dbReference>
<gene>
    <name evidence="6" type="ORF">PADG_02927</name>
</gene>
<feature type="domain" description="Mitochondrial chaperone BCS1-like ATPase lid" evidence="5">
    <location>
        <begin position="66"/>
        <end position="124"/>
    </location>
</feature>
<dbReference type="OMA" id="AHEGRTN"/>
<evidence type="ECO:0000256" key="2">
    <source>
        <dbReference type="ARBA" id="ARBA00022840"/>
    </source>
</evidence>
<dbReference type="OrthoDB" id="4185654at2759"/>
<organism evidence="6 7">
    <name type="scientific">Paracoccidioides brasiliensis (strain Pb18)</name>
    <dbReference type="NCBI Taxonomy" id="502780"/>
    <lineage>
        <taxon>Eukaryota</taxon>
        <taxon>Fungi</taxon>
        <taxon>Dikarya</taxon>
        <taxon>Ascomycota</taxon>
        <taxon>Pezizomycotina</taxon>
        <taxon>Eurotiomycetes</taxon>
        <taxon>Eurotiomycetidae</taxon>
        <taxon>Onygenales</taxon>
        <taxon>Ajellomycetaceae</taxon>
        <taxon>Paracoccidioides</taxon>
    </lineage>
</organism>
<reference evidence="6 7" key="1">
    <citation type="journal article" date="2011" name="PLoS Genet.">
        <title>Comparative genomic analysis of human fungal pathogens causing paracoccidioidomycosis.</title>
        <authorList>
            <person name="Desjardins C.A."/>
            <person name="Champion M.D."/>
            <person name="Holder J.W."/>
            <person name="Muszewska A."/>
            <person name="Goldberg J."/>
            <person name="Bailao A.M."/>
            <person name="Brigido M.M."/>
            <person name="Ferreira M.E."/>
            <person name="Garcia A.M."/>
            <person name="Grynberg M."/>
            <person name="Gujja S."/>
            <person name="Heiman D.I."/>
            <person name="Henn M.R."/>
            <person name="Kodira C.D."/>
            <person name="Leon-Narvaez H."/>
            <person name="Longo L.V."/>
            <person name="Ma L.J."/>
            <person name="Malavazi I."/>
            <person name="Matsuo A.L."/>
            <person name="Morais F.V."/>
            <person name="Pereira M."/>
            <person name="Rodriguez-Brito S."/>
            <person name="Sakthikumar S."/>
            <person name="Salem-Izacc S.M."/>
            <person name="Sykes S.M."/>
            <person name="Teixeira M.M."/>
            <person name="Vallejo M.C."/>
            <person name="Walter M.E."/>
            <person name="Yandava C."/>
            <person name="Young S."/>
            <person name="Zeng Q."/>
            <person name="Zucker J."/>
            <person name="Felipe M.S."/>
            <person name="Goldman G.H."/>
            <person name="Haas B.J."/>
            <person name="McEwen J.G."/>
            <person name="Nino-Vega G."/>
            <person name="Puccia R."/>
            <person name="San-Blas G."/>
            <person name="Soares C.M."/>
            <person name="Birren B.W."/>
            <person name="Cuomo C.A."/>
        </authorList>
    </citation>
    <scope>NUCLEOTIDE SEQUENCE [LARGE SCALE GENOMIC DNA]</scope>
    <source>
        <strain evidence="6 7">Pb18</strain>
    </source>
</reference>
<dbReference type="Pfam" id="PF00004">
    <property type="entry name" value="AAA"/>
    <property type="match status" value="1"/>
</dbReference>
<dbReference type="GO" id="GO:0005524">
    <property type="term" value="F:ATP binding"/>
    <property type="evidence" value="ECO:0007669"/>
    <property type="project" value="UniProtKB-KW"/>
</dbReference>
<dbReference type="InterPro" id="IPR027417">
    <property type="entry name" value="P-loop_NTPase"/>
</dbReference>
<dbReference type="SUPFAM" id="SSF52540">
    <property type="entry name" value="P-loop containing nucleoside triphosphate hydrolases"/>
    <property type="match status" value="1"/>
</dbReference>
<dbReference type="InterPro" id="IPR057495">
    <property type="entry name" value="AAA_lid_BCS1"/>
</dbReference>
<sequence>MRAIQQDGARQNNQVSLSGLLNAIEGVPSSDGRILVMTTNCRDQLDVALIRPGRVEMDVKFTLASKEQIISIFHHMYAHEGRTNLADMAAEFANQVPDCQYSPADIQNYLWKHSDPNCAVMEAQKQFPTKE</sequence>